<dbReference type="HOGENOM" id="CLU_1425139_0_0_2"/>
<evidence type="ECO:0000313" key="9">
    <source>
        <dbReference type="EMBL" id="AEA13290.1"/>
    </source>
</evidence>
<dbReference type="OrthoDB" id="26028at2157"/>
<name>F2L3X8_THEU7</name>
<organism evidence="9 10">
    <name type="scientific">Thermoproteus uzoniensis (strain 768-20)</name>
    <dbReference type="NCBI Taxonomy" id="999630"/>
    <lineage>
        <taxon>Archaea</taxon>
        <taxon>Thermoproteota</taxon>
        <taxon>Thermoprotei</taxon>
        <taxon>Thermoproteales</taxon>
        <taxon>Thermoproteaceae</taxon>
        <taxon>Thermoproteus</taxon>
    </lineage>
</organism>
<keyword evidence="4" id="KW-0375">Hydrogen ion transport</keyword>
<sequence>MSLFEDLINQHIRELEELKQRLLSDLETKIRQRSYELLSKYSEEISNAQSQVTLERERILYEALIENRKIISNTYEDILREIKKDITDYIDKNRTNEKYIKFLENALLKAREVIGEDLIVYSSPKDRNTLTILMRKHGLKGEVVDRDMSGGLVASSRDGAIVLDMTLDTLLETNVEEIKKAVASVL</sequence>
<dbReference type="InterPro" id="IPR002842">
    <property type="entry name" value="ATPase_V1_Esu"/>
</dbReference>
<gene>
    <name evidence="9" type="ordered locus">TUZN_1830</name>
</gene>
<dbReference type="EMBL" id="CP002590">
    <property type="protein sequence ID" value="AEA13290.1"/>
    <property type="molecule type" value="Genomic_DNA"/>
</dbReference>
<comment type="similarity">
    <text evidence="1">Belongs to the V-ATPase E subunit family.</text>
</comment>
<keyword evidence="3" id="KW-1003">Cell membrane</keyword>
<dbReference type="Gene3D" id="3.30.2320.30">
    <property type="entry name" value="ATP synthase, E subunit, C-terminal"/>
    <property type="match status" value="1"/>
</dbReference>
<dbReference type="AlphaFoldDB" id="F2L3X8"/>
<keyword evidence="5" id="KW-0406">Ion transport</keyword>
<dbReference type="KEGG" id="tuz:TUZN_1830"/>
<evidence type="ECO:0000256" key="2">
    <source>
        <dbReference type="ARBA" id="ARBA00022448"/>
    </source>
</evidence>
<keyword evidence="7" id="KW-0066">ATP synthesis</keyword>
<dbReference type="GO" id="GO:0033178">
    <property type="term" value="C:proton-transporting two-sector ATPase complex, catalytic domain"/>
    <property type="evidence" value="ECO:0007669"/>
    <property type="project" value="InterPro"/>
</dbReference>
<keyword evidence="8" id="KW-0175">Coiled coil</keyword>
<dbReference type="Proteomes" id="UP000008138">
    <property type="component" value="Chromosome"/>
</dbReference>
<evidence type="ECO:0000256" key="6">
    <source>
        <dbReference type="ARBA" id="ARBA00023136"/>
    </source>
</evidence>
<accession>F2L3X8</accession>
<feature type="coiled-coil region" evidence="8">
    <location>
        <begin position="1"/>
        <end position="58"/>
    </location>
</feature>
<dbReference type="Pfam" id="PF01991">
    <property type="entry name" value="vATP-synt_E"/>
    <property type="match status" value="1"/>
</dbReference>
<keyword evidence="6" id="KW-0472">Membrane</keyword>
<dbReference type="GeneID" id="10361343"/>
<keyword evidence="10" id="KW-1185">Reference proteome</keyword>
<evidence type="ECO:0000313" key="10">
    <source>
        <dbReference type="Proteomes" id="UP000008138"/>
    </source>
</evidence>
<dbReference type="GO" id="GO:0046961">
    <property type="term" value="F:proton-transporting ATPase activity, rotational mechanism"/>
    <property type="evidence" value="ECO:0007669"/>
    <property type="project" value="InterPro"/>
</dbReference>
<dbReference type="SUPFAM" id="SSF160527">
    <property type="entry name" value="V-type ATPase subunit E-like"/>
    <property type="match status" value="1"/>
</dbReference>
<evidence type="ECO:0000256" key="1">
    <source>
        <dbReference type="ARBA" id="ARBA00005901"/>
    </source>
</evidence>
<dbReference type="GO" id="GO:0006754">
    <property type="term" value="P:ATP biosynthetic process"/>
    <property type="evidence" value="ECO:0007669"/>
    <property type="project" value="UniProtKB-KW"/>
</dbReference>
<proteinExistence type="inferred from homology"/>
<dbReference type="eggNOG" id="arCOG00869">
    <property type="taxonomic scope" value="Archaea"/>
</dbReference>
<dbReference type="STRING" id="999630.TUZN_1830"/>
<evidence type="ECO:0000256" key="4">
    <source>
        <dbReference type="ARBA" id="ARBA00022781"/>
    </source>
</evidence>
<reference evidence="9 10" key="1">
    <citation type="journal article" date="2011" name="J. Bacteriol.">
        <title>Complete genome sequence of the thermoacidophilic crenarchaeon Thermoproteus uzoniensis 768-20.</title>
        <authorList>
            <person name="Mardanov A.V."/>
            <person name="Gumerov V.M."/>
            <person name="Beletsky A.V."/>
            <person name="Prokofeva M.I."/>
            <person name="Bonch-Osmolovskaya E.A."/>
            <person name="Ravin N.V."/>
            <person name="Skryabin K.G."/>
        </authorList>
    </citation>
    <scope>NUCLEOTIDE SEQUENCE [LARGE SCALE GENOMIC DNA]</scope>
    <source>
        <strain evidence="9 10">768-20</strain>
    </source>
</reference>
<protein>
    <submittedName>
        <fullName evidence="9">H+-transporting two-sector ATPase, E subunit</fullName>
    </submittedName>
</protein>
<evidence type="ECO:0000256" key="5">
    <source>
        <dbReference type="ARBA" id="ARBA00023065"/>
    </source>
</evidence>
<evidence type="ECO:0000256" key="7">
    <source>
        <dbReference type="ARBA" id="ARBA00023310"/>
    </source>
</evidence>
<evidence type="ECO:0000256" key="3">
    <source>
        <dbReference type="ARBA" id="ARBA00022475"/>
    </source>
</evidence>
<keyword evidence="2" id="KW-0813">Transport</keyword>
<dbReference type="InterPro" id="IPR038495">
    <property type="entry name" value="ATPase_E_C"/>
</dbReference>
<dbReference type="RefSeq" id="WP_013680625.1">
    <property type="nucleotide sequence ID" value="NC_015315.1"/>
</dbReference>
<reference key="2">
    <citation type="submission" date="2011-03" db="EMBL/GenBank/DDBJ databases">
        <title>Complete genome sequence of the thermoacidophilic crenarchaeon Thermoproteus uzoniensis 768-20.</title>
        <authorList>
            <person name="Mardanov A.V."/>
            <person name="Gumerov V.M."/>
            <person name="Beletsky A.V."/>
            <person name="Prokofeva M.I."/>
            <person name="Bonch-Osmolovskaya E.A."/>
            <person name="Ravin N.V."/>
            <person name="Skryabin K.G."/>
        </authorList>
    </citation>
    <scope>NUCLEOTIDE SEQUENCE</scope>
    <source>
        <strain>768-20</strain>
    </source>
</reference>
<evidence type="ECO:0000256" key="8">
    <source>
        <dbReference type="SAM" id="Coils"/>
    </source>
</evidence>